<sequence>MNGTFGAGKTTTSDHLMALLANAHLFDPETVGYCLRHVINEEINDFQNWPAWRALAAETINQLARHRGVPLVVPMTLLRQQYHQEILFAPAGHGLPVRHILLHANEDALVQRIERDSVGVAARQWRLNHLEVYRDALPWLRESAEVFDTTHISAAEVAVMIAEDA</sequence>
<dbReference type="SUPFAM" id="SSF52540">
    <property type="entry name" value="P-loop containing nucleoside triphosphate hydrolases"/>
    <property type="match status" value="1"/>
</dbReference>
<dbReference type="Pfam" id="PF13671">
    <property type="entry name" value="AAA_33"/>
    <property type="match status" value="1"/>
</dbReference>
<dbReference type="RefSeq" id="WP_346117691.1">
    <property type="nucleotide sequence ID" value="NZ_BAAAXC010000005.1"/>
</dbReference>
<comment type="caution">
    <text evidence="1">The sequence shown here is derived from an EMBL/GenBank/DDBJ whole genome shotgun (WGS) entry which is preliminary data.</text>
</comment>
<dbReference type="EMBL" id="JBHMCE010000014">
    <property type="protein sequence ID" value="MFB9532659.1"/>
    <property type="molecule type" value="Genomic_DNA"/>
</dbReference>
<accession>A0ABV5QBD3</accession>
<name>A0ABV5QBD3_9ACTN</name>
<organism evidence="1 2">
    <name type="scientific">Nonomuraea roseola</name>
    <dbReference type="NCBI Taxonomy" id="46179"/>
    <lineage>
        <taxon>Bacteria</taxon>
        <taxon>Bacillati</taxon>
        <taxon>Actinomycetota</taxon>
        <taxon>Actinomycetes</taxon>
        <taxon>Streptosporangiales</taxon>
        <taxon>Streptosporangiaceae</taxon>
        <taxon>Nonomuraea</taxon>
    </lineage>
</organism>
<gene>
    <name evidence="1" type="ORF">ACFFRN_39145</name>
</gene>
<dbReference type="Gene3D" id="3.40.50.300">
    <property type="entry name" value="P-loop containing nucleotide triphosphate hydrolases"/>
    <property type="match status" value="1"/>
</dbReference>
<protein>
    <submittedName>
        <fullName evidence="1">AAA family ATPase</fullName>
    </submittedName>
</protein>
<evidence type="ECO:0000313" key="1">
    <source>
        <dbReference type="EMBL" id="MFB9532659.1"/>
    </source>
</evidence>
<keyword evidence="2" id="KW-1185">Reference proteome</keyword>
<reference evidence="1 2" key="1">
    <citation type="submission" date="2024-09" db="EMBL/GenBank/DDBJ databases">
        <authorList>
            <person name="Sun Q."/>
            <person name="Mori K."/>
        </authorList>
    </citation>
    <scope>NUCLEOTIDE SEQUENCE [LARGE SCALE GENOMIC DNA]</scope>
    <source>
        <strain evidence="1 2">JCM 3323</strain>
    </source>
</reference>
<dbReference type="InterPro" id="IPR027417">
    <property type="entry name" value="P-loop_NTPase"/>
</dbReference>
<proteinExistence type="predicted"/>
<evidence type="ECO:0000313" key="2">
    <source>
        <dbReference type="Proteomes" id="UP001589646"/>
    </source>
</evidence>
<dbReference type="Proteomes" id="UP001589646">
    <property type="component" value="Unassembled WGS sequence"/>
</dbReference>